<comment type="caution">
    <text evidence="1">The sequence shown here is derived from an EMBL/GenBank/DDBJ whole genome shotgun (WGS) entry which is preliminary data.</text>
</comment>
<sequence length="217" mass="22869">MLVDVANRAARIAGAVLLVTALAGCPGRPGESQVEQERVDLLRADPVLADALEPPDAYPGWEINDGSWNRSEVSAPLGLWRSPVPGGIAATEAEGRIAEILATVRDSGWTVLHARCVTGSDGWRWAVVGYKVAAGVGIWFHLVAEIWPDGKGSSSILLRAPNRRDDVNPFADAPAGLPAGQSCVERPGVVAPAEEDGVYLELASSYTEGATSDPSHR</sequence>
<accession>A0A927MAI3</accession>
<proteinExistence type="predicted"/>
<gene>
    <name evidence="1" type="ORF">H4W31_005633</name>
</gene>
<evidence type="ECO:0000313" key="1">
    <source>
        <dbReference type="EMBL" id="MBE1489995.1"/>
    </source>
</evidence>
<dbReference type="RefSeq" id="WP_192769361.1">
    <property type="nucleotide sequence ID" value="NZ_JADBEB010000001.1"/>
</dbReference>
<dbReference type="EMBL" id="JADBEB010000001">
    <property type="protein sequence ID" value="MBE1489995.1"/>
    <property type="molecule type" value="Genomic_DNA"/>
</dbReference>
<keyword evidence="2" id="KW-1185">Reference proteome</keyword>
<protein>
    <submittedName>
        <fullName evidence="1">Uncharacterized protein</fullName>
    </submittedName>
</protein>
<name>A0A927MAI3_9ACTN</name>
<evidence type="ECO:0000313" key="2">
    <source>
        <dbReference type="Proteomes" id="UP000649753"/>
    </source>
</evidence>
<dbReference type="Proteomes" id="UP000649753">
    <property type="component" value="Unassembled WGS sequence"/>
</dbReference>
<reference evidence="1" key="1">
    <citation type="submission" date="2020-10" db="EMBL/GenBank/DDBJ databases">
        <title>Sequencing the genomes of 1000 actinobacteria strains.</title>
        <authorList>
            <person name="Klenk H.-P."/>
        </authorList>
    </citation>
    <scope>NUCLEOTIDE SEQUENCE</scope>
    <source>
        <strain evidence="1">DSM 46832</strain>
    </source>
</reference>
<dbReference type="AlphaFoldDB" id="A0A927MAI3"/>
<organism evidence="1 2">
    <name type="scientific">Plantactinospora soyae</name>
    <dbReference type="NCBI Taxonomy" id="1544732"/>
    <lineage>
        <taxon>Bacteria</taxon>
        <taxon>Bacillati</taxon>
        <taxon>Actinomycetota</taxon>
        <taxon>Actinomycetes</taxon>
        <taxon>Micromonosporales</taxon>
        <taxon>Micromonosporaceae</taxon>
        <taxon>Plantactinospora</taxon>
    </lineage>
</organism>